<protein>
    <submittedName>
        <fullName evidence="2">Uncharacterized protein</fullName>
    </submittedName>
</protein>
<feature type="transmembrane region" description="Helical" evidence="1">
    <location>
        <begin position="101"/>
        <end position="117"/>
    </location>
</feature>
<evidence type="ECO:0000313" key="3">
    <source>
        <dbReference type="Proteomes" id="UP000231542"/>
    </source>
</evidence>
<accession>A0A2H0YWZ4</accession>
<gene>
    <name evidence="2" type="ORF">COT24_00545</name>
</gene>
<proteinExistence type="predicted"/>
<organism evidence="2 3">
    <name type="scientific">Candidatus Kerfeldbacteria bacterium CG08_land_8_20_14_0_20_40_16</name>
    <dbReference type="NCBI Taxonomy" id="2014244"/>
    <lineage>
        <taxon>Bacteria</taxon>
        <taxon>Candidatus Kerfeldiibacteriota</taxon>
    </lineage>
</organism>
<feature type="transmembrane region" description="Helical" evidence="1">
    <location>
        <begin position="39"/>
        <end position="57"/>
    </location>
</feature>
<dbReference type="EMBL" id="PEXU01000006">
    <property type="protein sequence ID" value="PIS43014.1"/>
    <property type="molecule type" value="Genomic_DNA"/>
</dbReference>
<reference evidence="2 3" key="1">
    <citation type="submission" date="2017-09" db="EMBL/GenBank/DDBJ databases">
        <title>Depth-based differentiation of microbial function through sediment-hosted aquifers and enrichment of novel symbionts in the deep terrestrial subsurface.</title>
        <authorList>
            <person name="Probst A.J."/>
            <person name="Ladd B."/>
            <person name="Jarett J.K."/>
            <person name="Geller-Mcgrath D.E."/>
            <person name="Sieber C.M."/>
            <person name="Emerson J.B."/>
            <person name="Anantharaman K."/>
            <person name="Thomas B.C."/>
            <person name="Malmstrom R."/>
            <person name="Stieglmeier M."/>
            <person name="Klingl A."/>
            <person name="Woyke T."/>
            <person name="Ryan C.M."/>
            <person name="Banfield J.F."/>
        </authorList>
    </citation>
    <scope>NUCLEOTIDE SEQUENCE [LARGE SCALE GENOMIC DNA]</scope>
    <source>
        <strain evidence="2">CG08_land_8_20_14_0_20_40_16</strain>
    </source>
</reference>
<evidence type="ECO:0000313" key="2">
    <source>
        <dbReference type="EMBL" id="PIS43014.1"/>
    </source>
</evidence>
<keyword evidence="1" id="KW-1133">Transmembrane helix</keyword>
<comment type="caution">
    <text evidence="2">The sequence shown here is derived from an EMBL/GenBank/DDBJ whole genome shotgun (WGS) entry which is preliminary data.</text>
</comment>
<keyword evidence="1" id="KW-0472">Membrane</keyword>
<evidence type="ECO:0000256" key="1">
    <source>
        <dbReference type="SAM" id="Phobius"/>
    </source>
</evidence>
<dbReference type="Proteomes" id="UP000231542">
    <property type="component" value="Unassembled WGS sequence"/>
</dbReference>
<keyword evidence="1" id="KW-0812">Transmembrane</keyword>
<name>A0A2H0YWZ4_9BACT</name>
<feature type="transmembrane region" description="Helical" evidence="1">
    <location>
        <begin position="69"/>
        <end position="89"/>
    </location>
</feature>
<dbReference type="AlphaFoldDB" id="A0A2H0YWZ4"/>
<feature type="transmembrane region" description="Helical" evidence="1">
    <location>
        <begin position="12"/>
        <end position="33"/>
    </location>
</feature>
<sequence length="137" mass="15160">MPKKLYPKILGFGLLLFVATMLLLFIMSIVTGSEQPVDYPWVGVVVAVIMTFCSLWFSRLLPMESAKQALRVGIIWALMLIAILLIIAIPNKTTSIVFGQWSMYLVFVGVAVGPILLKRKPAASSNINNQQRQVSGH</sequence>